<organism evidence="2 3">
    <name type="scientific">Falsibacillus albus</name>
    <dbReference type="NCBI Taxonomy" id="2478915"/>
    <lineage>
        <taxon>Bacteria</taxon>
        <taxon>Bacillati</taxon>
        <taxon>Bacillota</taxon>
        <taxon>Bacilli</taxon>
        <taxon>Bacillales</taxon>
        <taxon>Bacillaceae</taxon>
        <taxon>Falsibacillus</taxon>
    </lineage>
</organism>
<evidence type="ECO:0000259" key="1">
    <source>
        <dbReference type="Pfam" id="PF12867"/>
    </source>
</evidence>
<accession>A0A3L7K5U8</accession>
<keyword evidence="3" id="KW-1185">Reference proteome</keyword>
<dbReference type="EMBL" id="RCVZ01000004">
    <property type="protein sequence ID" value="RLQ96082.1"/>
    <property type="molecule type" value="Genomic_DNA"/>
</dbReference>
<proteinExistence type="predicted"/>
<dbReference type="Proteomes" id="UP000276770">
    <property type="component" value="Unassembled WGS sequence"/>
</dbReference>
<evidence type="ECO:0000313" key="2">
    <source>
        <dbReference type="EMBL" id="RLQ96082.1"/>
    </source>
</evidence>
<protein>
    <submittedName>
        <fullName evidence="2">DinB family protein</fullName>
    </submittedName>
</protein>
<comment type="caution">
    <text evidence="2">The sequence shown here is derived from an EMBL/GenBank/DDBJ whole genome shotgun (WGS) entry which is preliminary data.</text>
</comment>
<gene>
    <name evidence="2" type="ORF">D9X91_07250</name>
</gene>
<sequence>MNDNEVIREELFKSVSGLSDEQLNQKPSDDEWSIMQVLEHLYLMESAVAKSITAQVEKGKINPAEDKPIHLTPNRLTKVSAPSYVVPSVEPKSLEEMKGKLAASRELLNQAAAAGDPIIMEKKSFPHPVFGDLSLKQWVPFVGYHEKRHIHQIEEIKHRLEE</sequence>
<dbReference type="SUPFAM" id="SSF109854">
    <property type="entry name" value="DinB/YfiT-like putative metalloenzymes"/>
    <property type="match status" value="1"/>
</dbReference>
<reference evidence="2 3" key="1">
    <citation type="submission" date="2018-10" db="EMBL/GenBank/DDBJ databases">
        <title>Falsibacillus sp. genome draft.</title>
        <authorList>
            <person name="Shi S."/>
        </authorList>
    </citation>
    <scope>NUCLEOTIDE SEQUENCE [LARGE SCALE GENOMIC DNA]</scope>
    <source>
        <strain evidence="2 3">GY 10110</strain>
    </source>
</reference>
<dbReference type="OrthoDB" id="5464839at2"/>
<dbReference type="Gene3D" id="1.20.120.450">
    <property type="entry name" value="dinb family like domain"/>
    <property type="match status" value="1"/>
</dbReference>
<dbReference type="Pfam" id="PF12867">
    <property type="entry name" value="DinB_2"/>
    <property type="match status" value="1"/>
</dbReference>
<name>A0A3L7K5U8_9BACI</name>
<dbReference type="InterPro" id="IPR034660">
    <property type="entry name" value="DinB/YfiT-like"/>
</dbReference>
<dbReference type="InterPro" id="IPR024775">
    <property type="entry name" value="DinB-like"/>
</dbReference>
<evidence type="ECO:0000313" key="3">
    <source>
        <dbReference type="Proteomes" id="UP000276770"/>
    </source>
</evidence>
<dbReference type="RefSeq" id="WP_121679934.1">
    <property type="nucleotide sequence ID" value="NZ_RCVZ01000004.1"/>
</dbReference>
<feature type="domain" description="DinB-like" evidence="1">
    <location>
        <begin position="8"/>
        <end position="153"/>
    </location>
</feature>
<dbReference type="AlphaFoldDB" id="A0A3L7K5U8"/>